<protein>
    <submittedName>
        <fullName evidence="1">DUF885 domain-containing protein</fullName>
    </submittedName>
</protein>
<name>A0A975CYT6_9SPHN</name>
<reference evidence="1" key="2">
    <citation type="submission" date="2021-04" db="EMBL/GenBank/DDBJ databases">
        <title>Isolation and genomic analysis of the ibuprofen-degrading bacterium Sphingomonas strain MPO218.</title>
        <authorList>
            <person name="Aulestia M."/>
            <person name="Flores A."/>
            <person name="Mangas E.L."/>
            <person name="Perez-Pulido A.J."/>
            <person name="Santero E."/>
            <person name="Camacho E.M."/>
        </authorList>
    </citation>
    <scope>NUCLEOTIDE SEQUENCE</scope>
    <source>
        <strain evidence="1">MPO218</strain>
    </source>
</reference>
<organism evidence="1 2">
    <name type="scientific">Rhizorhabdus wittichii</name>
    <dbReference type="NCBI Taxonomy" id="160791"/>
    <lineage>
        <taxon>Bacteria</taxon>
        <taxon>Pseudomonadati</taxon>
        <taxon>Pseudomonadota</taxon>
        <taxon>Alphaproteobacteria</taxon>
        <taxon>Sphingomonadales</taxon>
        <taxon>Sphingomonadaceae</taxon>
        <taxon>Rhizorhabdus</taxon>
    </lineage>
</organism>
<gene>
    <name evidence="1" type="ORF">HRJ34_17985</name>
</gene>
<dbReference type="EMBL" id="CP059319">
    <property type="protein sequence ID" value="QTH20225.1"/>
    <property type="molecule type" value="Genomic_DNA"/>
</dbReference>
<reference evidence="1" key="1">
    <citation type="submission" date="2020-07" db="EMBL/GenBank/DDBJ databases">
        <authorList>
            <person name="Camacho E."/>
        </authorList>
    </citation>
    <scope>NUCLEOTIDE SEQUENCE</scope>
    <source>
        <strain evidence="1">MPO218</strain>
    </source>
</reference>
<dbReference type="Pfam" id="PF05960">
    <property type="entry name" value="DUF885"/>
    <property type="match status" value="1"/>
</dbReference>
<dbReference type="RefSeq" id="WP_208632049.1">
    <property type="nucleotide sequence ID" value="NZ_CP059319.1"/>
</dbReference>
<proteinExistence type="predicted"/>
<dbReference type="AlphaFoldDB" id="A0A975CYT6"/>
<sequence length="437" mass="50063">MRRYPAVLATVQTQLDAQEKAGVRLPREAAGRVRTVLLGQVQKPEQSFAWPDDMRLAPLSAPARMRLRDALREAIAHSVNPALEALAARFGPQYQANAPTRFGLAQYPGGKAYYRALIRRELTLEDSPEELFKASQHALDMIESELKALRGEMGWSGSRRAFEDRLRQDTRFTAKTTAEVEATYLDYLHRMDPFMPILFCRPPPYGYGVARASPAQEAALTFGYADIQIHPERRGMYYYNGSQLDQRSLLPAQGLIYHELAPGHYWHDAMRFLSKSMTDYPRRNMAFDESWGDFGQQLAYEQGVFRTPQEKYGRLLFKAMFHARALADIGVNYHGKSFDWGLAVLRRYTFESDLQNRASLIRDTTDWQAQILPYSFGSQTILRLRERVRGELDDRFSEPRFYDAILMTGGAPFPVLDRHLDWFIEQERKGGAPGICV</sequence>
<dbReference type="PANTHER" id="PTHR33361">
    <property type="entry name" value="GLR0591 PROTEIN"/>
    <property type="match status" value="1"/>
</dbReference>
<dbReference type="Proteomes" id="UP000664914">
    <property type="component" value="Chromosome"/>
</dbReference>
<dbReference type="InterPro" id="IPR010281">
    <property type="entry name" value="DUF885"/>
</dbReference>
<accession>A0A975CYT6</accession>
<evidence type="ECO:0000313" key="2">
    <source>
        <dbReference type="Proteomes" id="UP000664914"/>
    </source>
</evidence>
<evidence type="ECO:0000313" key="1">
    <source>
        <dbReference type="EMBL" id="QTH20225.1"/>
    </source>
</evidence>
<dbReference type="PANTHER" id="PTHR33361:SF2">
    <property type="entry name" value="DUF885 DOMAIN-CONTAINING PROTEIN"/>
    <property type="match status" value="1"/>
</dbReference>